<proteinExistence type="predicted"/>
<evidence type="ECO:0000313" key="4">
    <source>
        <dbReference type="Proteomes" id="UP000823895"/>
    </source>
</evidence>
<dbReference type="Gene3D" id="3.40.50.620">
    <property type="entry name" value="HUPs"/>
    <property type="match status" value="1"/>
</dbReference>
<feature type="domain" description="DUF218" evidence="2">
    <location>
        <begin position="88"/>
        <end position="228"/>
    </location>
</feature>
<dbReference type="GO" id="GO:0000270">
    <property type="term" value="P:peptidoglycan metabolic process"/>
    <property type="evidence" value="ECO:0007669"/>
    <property type="project" value="TreeGrafter"/>
</dbReference>
<dbReference type="GO" id="GO:0043164">
    <property type="term" value="P:Gram-negative-bacterium-type cell wall biogenesis"/>
    <property type="evidence" value="ECO:0007669"/>
    <property type="project" value="TreeGrafter"/>
</dbReference>
<sequence>MRYYFLITGVLFVLYYLILVWHSRKLRSTFAVFWLFTGGAHLIIGCAPFPAYMYIFLTAVCCAGWICFISVEIRIFSAMFSGCDRKVDCIIVLGAQVKGKKITDSLKRRLDRAAGYLQEYPDTRVIVSGGRGPGEEISEADAMADYLISSGISGKRISREDQSSSTRQNFRYSRKYIDSEHESVGIVTNGFHMYRAYMIAEQEGYQNIYKIPASSNPVFQLNYLMREFFAVVYAQMKMKPKRGK</sequence>
<evidence type="ECO:0000256" key="1">
    <source>
        <dbReference type="SAM" id="Phobius"/>
    </source>
</evidence>
<dbReference type="AlphaFoldDB" id="A0A9D2T306"/>
<dbReference type="PANTHER" id="PTHR30336">
    <property type="entry name" value="INNER MEMBRANE PROTEIN, PROBABLE PERMEASE"/>
    <property type="match status" value="1"/>
</dbReference>
<organism evidence="3 4">
    <name type="scientific">Candidatus Mediterraneibacter gallistercoris</name>
    <dbReference type="NCBI Taxonomy" id="2838671"/>
    <lineage>
        <taxon>Bacteria</taxon>
        <taxon>Bacillati</taxon>
        <taxon>Bacillota</taxon>
        <taxon>Clostridia</taxon>
        <taxon>Lachnospirales</taxon>
        <taxon>Lachnospiraceae</taxon>
        <taxon>Mediterraneibacter</taxon>
    </lineage>
</organism>
<name>A0A9D2T306_9FIRM</name>
<dbReference type="PANTHER" id="PTHR30336:SF4">
    <property type="entry name" value="ENVELOPE BIOGENESIS FACTOR ELYC"/>
    <property type="match status" value="1"/>
</dbReference>
<keyword evidence="1" id="KW-1133">Transmembrane helix</keyword>
<feature type="transmembrane region" description="Helical" evidence="1">
    <location>
        <begin position="29"/>
        <end position="45"/>
    </location>
</feature>
<reference evidence="3" key="1">
    <citation type="journal article" date="2021" name="PeerJ">
        <title>Extensive microbial diversity within the chicken gut microbiome revealed by metagenomics and culture.</title>
        <authorList>
            <person name="Gilroy R."/>
            <person name="Ravi A."/>
            <person name="Getino M."/>
            <person name="Pursley I."/>
            <person name="Horton D.L."/>
            <person name="Alikhan N.F."/>
            <person name="Baker D."/>
            <person name="Gharbi K."/>
            <person name="Hall N."/>
            <person name="Watson M."/>
            <person name="Adriaenssens E.M."/>
            <person name="Foster-Nyarko E."/>
            <person name="Jarju S."/>
            <person name="Secka A."/>
            <person name="Antonio M."/>
            <person name="Oren A."/>
            <person name="Chaudhuri R.R."/>
            <person name="La Ragione R."/>
            <person name="Hildebrand F."/>
            <person name="Pallen M.J."/>
        </authorList>
    </citation>
    <scope>NUCLEOTIDE SEQUENCE</scope>
    <source>
        <strain evidence="3">CHK165-2605</strain>
    </source>
</reference>
<dbReference type="EMBL" id="DWWI01000178">
    <property type="protein sequence ID" value="HJC43694.1"/>
    <property type="molecule type" value="Genomic_DNA"/>
</dbReference>
<feature type="transmembrane region" description="Helical" evidence="1">
    <location>
        <begin position="51"/>
        <end position="71"/>
    </location>
</feature>
<comment type="caution">
    <text evidence="3">The sequence shown here is derived from an EMBL/GenBank/DDBJ whole genome shotgun (WGS) entry which is preliminary data.</text>
</comment>
<dbReference type="InterPro" id="IPR014729">
    <property type="entry name" value="Rossmann-like_a/b/a_fold"/>
</dbReference>
<dbReference type="InterPro" id="IPR051599">
    <property type="entry name" value="Cell_Envelope_Assoc"/>
</dbReference>
<evidence type="ECO:0000259" key="2">
    <source>
        <dbReference type="Pfam" id="PF02698"/>
    </source>
</evidence>
<dbReference type="InterPro" id="IPR003848">
    <property type="entry name" value="DUF218"/>
</dbReference>
<gene>
    <name evidence="3" type="ORF">H9756_08465</name>
</gene>
<reference evidence="3" key="2">
    <citation type="submission" date="2021-04" db="EMBL/GenBank/DDBJ databases">
        <authorList>
            <person name="Gilroy R."/>
        </authorList>
    </citation>
    <scope>NUCLEOTIDE SEQUENCE</scope>
    <source>
        <strain evidence="3">CHK165-2605</strain>
    </source>
</reference>
<keyword evidence="1" id="KW-0812">Transmembrane</keyword>
<accession>A0A9D2T306</accession>
<protein>
    <submittedName>
        <fullName evidence="3">YdcF family protein</fullName>
    </submittedName>
</protein>
<dbReference type="Pfam" id="PF02698">
    <property type="entry name" value="DUF218"/>
    <property type="match status" value="1"/>
</dbReference>
<keyword evidence="1" id="KW-0472">Membrane</keyword>
<feature type="transmembrane region" description="Helical" evidence="1">
    <location>
        <begin position="6"/>
        <end position="22"/>
    </location>
</feature>
<dbReference type="CDD" id="cd06259">
    <property type="entry name" value="YdcF-like"/>
    <property type="match status" value="1"/>
</dbReference>
<dbReference type="GO" id="GO:0005886">
    <property type="term" value="C:plasma membrane"/>
    <property type="evidence" value="ECO:0007669"/>
    <property type="project" value="TreeGrafter"/>
</dbReference>
<dbReference type="Proteomes" id="UP000823895">
    <property type="component" value="Unassembled WGS sequence"/>
</dbReference>
<evidence type="ECO:0000313" key="3">
    <source>
        <dbReference type="EMBL" id="HJC43694.1"/>
    </source>
</evidence>